<dbReference type="KEGG" id="rhs:A3Q41_03562"/>
<dbReference type="PATRIC" id="fig|1653479.3.peg.3610"/>
<organism evidence="2 3">
    <name type="scientific">Rhodococcoides fascians</name>
    <name type="common">Rhodococcus fascians</name>
    <dbReference type="NCBI Taxonomy" id="1828"/>
    <lineage>
        <taxon>Bacteria</taxon>
        <taxon>Bacillati</taxon>
        <taxon>Actinomycetota</taxon>
        <taxon>Actinomycetes</taxon>
        <taxon>Mycobacteriales</taxon>
        <taxon>Nocardiaceae</taxon>
        <taxon>Rhodococcoides</taxon>
    </lineage>
</organism>
<keyword evidence="2" id="KW-0413">Isomerase</keyword>
<dbReference type="Gene3D" id="3.90.226.10">
    <property type="entry name" value="2-enoyl-CoA Hydratase, Chain A, domain 1"/>
    <property type="match status" value="1"/>
</dbReference>
<reference evidence="3" key="2">
    <citation type="submission" date="2016-04" db="EMBL/GenBank/DDBJ databases">
        <title>Complete Genome and Plasmid Sequences for Rhodococcus fascians D188 and Draft Sequences for Rhodococcus spp. Isolates PBTS 1 and PBTS 2.</title>
        <authorList>
            <person name="Stamer R."/>
            <person name="Vereecke D."/>
            <person name="Zhang Y."/>
            <person name="Schilkey F."/>
            <person name="Devitt N."/>
            <person name="Randall J."/>
        </authorList>
    </citation>
    <scope>NUCLEOTIDE SEQUENCE [LARGE SCALE GENOMIC DNA]</scope>
    <source>
        <strain evidence="3">PBTS2</strain>
    </source>
</reference>
<dbReference type="InterPro" id="IPR001753">
    <property type="entry name" value="Enoyl-CoA_hydra/iso"/>
</dbReference>
<dbReference type="Pfam" id="PF00378">
    <property type="entry name" value="ECH_1"/>
    <property type="match status" value="1"/>
</dbReference>
<dbReference type="Gene3D" id="1.10.12.10">
    <property type="entry name" value="Lyase 2-enoyl-coa Hydratase, Chain A, domain 2"/>
    <property type="match status" value="1"/>
</dbReference>
<dbReference type="PANTHER" id="PTHR43459:SF1">
    <property type="entry name" value="EG:BACN32G11.4 PROTEIN"/>
    <property type="match status" value="1"/>
</dbReference>
<comment type="similarity">
    <text evidence="1">Belongs to the enoyl-CoA hydratase/isomerase family.</text>
</comment>
<sequence>MPRIHLDAGHSCLSMFLRIRANSWTSDRVPNVTHSDSESSSKVSIEDGVLHIVVATEAGGSSLDLDGITSGTQALHEVNTGATSVGSVLLIGRGPNFCAGGNVRDFAGADDRGAFVGSVADAFHAFVRELAAVTVPIVAGVHGWAAGAGMSLVCLTDIAIGGPSTKLRPAYPAIGFTPDGGMSWTLPRIVGSGHAMDILLNDSILNGEDAVRLGILSRLVGDDFVDSEAERLARTLAVGPTSAYQGIKKLLAASDTATLAEQLDAEAASISAAAVSPAGVEGVDAFVEKRRPDFS</sequence>
<dbReference type="PANTHER" id="PTHR43459">
    <property type="entry name" value="ENOYL-COA HYDRATASE"/>
    <property type="match status" value="1"/>
</dbReference>
<dbReference type="CDD" id="cd06558">
    <property type="entry name" value="crotonase-like"/>
    <property type="match status" value="1"/>
</dbReference>
<dbReference type="InterPro" id="IPR029045">
    <property type="entry name" value="ClpP/crotonase-like_dom_sf"/>
</dbReference>
<accession>A0A143QQ21</accession>
<dbReference type="EC" id="5.3.3.18" evidence="2"/>
<dbReference type="GO" id="GO:0016853">
    <property type="term" value="F:isomerase activity"/>
    <property type="evidence" value="ECO:0007669"/>
    <property type="project" value="UniProtKB-KW"/>
</dbReference>
<protein>
    <submittedName>
        <fullName evidence="2">1,2-epoxyphenylacetyl-CoA isomerase</fullName>
        <ecNumber evidence="2">5.3.3.18</ecNumber>
    </submittedName>
</protein>
<evidence type="ECO:0000256" key="1">
    <source>
        <dbReference type="ARBA" id="ARBA00005254"/>
    </source>
</evidence>
<dbReference type="SUPFAM" id="SSF52096">
    <property type="entry name" value="ClpP/crotonase"/>
    <property type="match status" value="1"/>
</dbReference>
<proteinExistence type="inferred from homology"/>
<name>A0A143QQ21_RHOFA</name>
<gene>
    <name evidence="2" type="primary">paaG_2</name>
    <name evidence="2" type="ORF">A3Q41_03562</name>
</gene>
<dbReference type="EMBL" id="CP015220">
    <property type="protein sequence ID" value="AMY24848.1"/>
    <property type="molecule type" value="Genomic_DNA"/>
</dbReference>
<reference evidence="2 3" key="1">
    <citation type="journal article" date="2016" name="Genome Announc.">
        <title>Complete Genome and Plasmid Sequences for Rhodococcus fascians D188 and Draft Sequences for Rhodococcus Isolates PBTS 1 and PBTS 2.</title>
        <authorList>
            <person name="Stamler R.A."/>
            <person name="Vereecke D."/>
            <person name="Zhang Y."/>
            <person name="Schilkey F."/>
            <person name="Devitt N."/>
            <person name="Randall J.J."/>
        </authorList>
    </citation>
    <scope>NUCLEOTIDE SEQUENCE [LARGE SCALE GENOMIC DNA]</scope>
    <source>
        <strain evidence="2 3">PBTS2</strain>
    </source>
</reference>
<dbReference type="Proteomes" id="UP000076038">
    <property type="component" value="Chromosome"/>
</dbReference>
<evidence type="ECO:0000313" key="3">
    <source>
        <dbReference type="Proteomes" id="UP000076038"/>
    </source>
</evidence>
<dbReference type="AlphaFoldDB" id="A0A143QQ21"/>
<keyword evidence="3" id="KW-1185">Reference proteome</keyword>
<evidence type="ECO:0000313" key="2">
    <source>
        <dbReference type="EMBL" id="AMY24848.1"/>
    </source>
</evidence>
<dbReference type="InterPro" id="IPR014748">
    <property type="entry name" value="Enoyl-CoA_hydra_C"/>
</dbReference>